<keyword evidence="3" id="KW-0067">ATP-binding</keyword>
<dbReference type="GO" id="GO:0005524">
    <property type="term" value="F:ATP binding"/>
    <property type="evidence" value="ECO:0007669"/>
    <property type="project" value="UniProtKB-KW"/>
</dbReference>
<proteinExistence type="predicted"/>
<dbReference type="AlphaFoldDB" id="A0A916WCI5"/>
<sequence>MLQVLKLCFSYPNRTLFTDWSADVGPGVTLVRGGDGCGKSTLLRLLAGLLAPDAGELHIHGVSLHDAPDAYRAKVFFTEPRSETFDRLTPVQYLAAQRLRYPAFDEQLLDRLVDGLALDEQMSKQLYMLSTGSRRKVFLAAAFASGAALTLLDLPFAALDKASIGFVTGLLEDASAHSNRAWVVADYAAPARVPLAGVIDLGD</sequence>
<dbReference type="InterPro" id="IPR051782">
    <property type="entry name" value="ABC_Transporter_VariousFunc"/>
</dbReference>
<organism evidence="6 7">
    <name type="scientific">Polaromonas eurypsychrophila</name>
    <dbReference type="NCBI Taxonomy" id="1614635"/>
    <lineage>
        <taxon>Bacteria</taxon>
        <taxon>Pseudomonadati</taxon>
        <taxon>Pseudomonadota</taxon>
        <taxon>Betaproteobacteria</taxon>
        <taxon>Burkholderiales</taxon>
        <taxon>Comamonadaceae</taxon>
        <taxon>Polaromonas</taxon>
    </lineage>
</organism>
<dbReference type="Gene3D" id="3.40.50.300">
    <property type="entry name" value="P-loop containing nucleotide triphosphate hydrolases"/>
    <property type="match status" value="1"/>
</dbReference>
<dbReference type="InterPro" id="IPR003439">
    <property type="entry name" value="ABC_transporter-like_ATP-bd"/>
</dbReference>
<evidence type="ECO:0000313" key="6">
    <source>
        <dbReference type="EMBL" id="GGA85497.1"/>
    </source>
</evidence>
<protein>
    <recommendedName>
        <fullName evidence="5">ABC transporter domain-containing protein</fullName>
    </recommendedName>
</protein>
<keyword evidence="4" id="KW-0812">Transmembrane</keyword>
<dbReference type="RefSeq" id="WP_188705791.1">
    <property type="nucleotide sequence ID" value="NZ_BMIG01000001.1"/>
</dbReference>
<accession>A0A916WCI5</accession>
<feature type="domain" description="ABC transporter" evidence="5">
    <location>
        <begin position="2"/>
        <end position="199"/>
    </location>
</feature>
<evidence type="ECO:0000313" key="7">
    <source>
        <dbReference type="Proteomes" id="UP000620596"/>
    </source>
</evidence>
<name>A0A916WCI5_9BURK</name>
<reference evidence="6" key="1">
    <citation type="journal article" date="2014" name="Int. J. Syst. Evol. Microbiol.">
        <title>Complete genome sequence of Corynebacterium casei LMG S-19264T (=DSM 44701T), isolated from a smear-ripened cheese.</title>
        <authorList>
            <consortium name="US DOE Joint Genome Institute (JGI-PGF)"/>
            <person name="Walter F."/>
            <person name="Albersmeier A."/>
            <person name="Kalinowski J."/>
            <person name="Ruckert C."/>
        </authorList>
    </citation>
    <scope>NUCLEOTIDE SEQUENCE</scope>
    <source>
        <strain evidence="6">CGMCC 1.15322</strain>
    </source>
</reference>
<evidence type="ECO:0000256" key="2">
    <source>
        <dbReference type="ARBA" id="ARBA00022741"/>
    </source>
</evidence>
<dbReference type="InterPro" id="IPR027417">
    <property type="entry name" value="P-loop_NTPase"/>
</dbReference>
<dbReference type="PROSITE" id="PS50893">
    <property type="entry name" value="ABC_TRANSPORTER_2"/>
    <property type="match status" value="1"/>
</dbReference>
<evidence type="ECO:0000259" key="5">
    <source>
        <dbReference type="PROSITE" id="PS50893"/>
    </source>
</evidence>
<keyword evidence="4" id="KW-1133">Transmembrane helix</keyword>
<keyword evidence="2" id="KW-0547">Nucleotide-binding</keyword>
<evidence type="ECO:0000256" key="3">
    <source>
        <dbReference type="ARBA" id="ARBA00022840"/>
    </source>
</evidence>
<reference evidence="6" key="2">
    <citation type="submission" date="2020-09" db="EMBL/GenBank/DDBJ databases">
        <authorList>
            <person name="Sun Q."/>
            <person name="Zhou Y."/>
        </authorList>
    </citation>
    <scope>NUCLEOTIDE SEQUENCE</scope>
    <source>
        <strain evidence="6">CGMCC 1.15322</strain>
    </source>
</reference>
<dbReference type="GO" id="GO:0016887">
    <property type="term" value="F:ATP hydrolysis activity"/>
    <property type="evidence" value="ECO:0007669"/>
    <property type="project" value="InterPro"/>
</dbReference>
<comment type="caution">
    <text evidence="6">The sequence shown here is derived from an EMBL/GenBank/DDBJ whole genome shotgun (WGS) entry which is preliminary data.</text>
</comment>
<evidence type="ECO:0000256" key="1">
    <source>
        <dbReference type="ARBA" id="ARBA00022448"/>
    </source>
</evidence>
<feature type="transmembrane region" description="Helical" evidence="4">
    <location>
        <begin position="137"/>
        <end position="158"/>
    </location>
</feature>
<keyword evidence="4" id="KW-0472">Membrane</keyword>
<dbReference type="PANTHER" id="PTHR42939:SF1">
    <property type="entry name" value="ABC TRANSPORTER ATP-BINDING PROTEIN ALBC-RELATED"/>
    <property type="match status" value="1"/>
</dbReference>
<keyword evidence="1" id="KW-0813">Transport</keyword>
<dbReference type="EMBL" id="BMIG01000001">
    <property type="protein sequence ID" value="GGA85497.1"/>
    <property type="molecule type" value="Genomic_DNA"/>
</dbReference>
<dbReference type="PANTHER" id="PTHR42939">
    <property type="entry name" value="ABC TRANSPORTER ATP-BINDING PROTEIN ALBC-RELATED"/>
    <property type="match status" value="1"/>
</dbReference>
<dbReference type="Proteomes" id="UP000620596">
    <property type="component" value="Unassembled WGS sequence"/>
</dbReference>
<gene>
    <name evidence="6" type="ORF">GCM10011496_02610</name>
</gene>
<evidence type="ECO:0000256" key="4">
    <source>
        <dbReference type="SAM" id="Phobius"/>
    </source>
</evidence>
<keyword evidence="7" id="KW-1185">Reference proteome</keyword>
<dbReference type="Pfam" id="PF00005">
    <property type="entry name" value="ABC_tran"/>
    <property type="match status" value="1"/>
</dbReference>
<dbReference type="SUPFAM" id="SSF52540">
    <property type="entry name" value="P-loop containing nucleoside triphosphate hydrolases"/>
    <property type="match status" value="1"/>
</dbReference>